<comment type="similarity">
    <text evidence="2">Belongs to the DedA family.</text>
</comment>
<feature type="transmembrane region" description="Helical" evidence="8">
    <location>
        <begin position="147"/>
        <end position="172"/>
    </location>
</feature>
<feature type="transmembrane region" description="Helical" evidence="8">
    <location>
        <begin position="178"/>
        <end position="199"/>
    </location>
</feature>
<dbReference type="GO" id="GO:0005886">
    <property type="term" value="C:plasma membrane"/>
    <property type="evidence" value="ECO:0007669"/>
    <property type="project" value="UniProtKB-SubCell"/>
</dbReference>
<evidence type="ECO:0000313" key="10">
    <source>
        <dbReference type="EMBL" id="QJW35547.1"/>
    </source>
</evidence>
<feature type="region of interest" description="Disordered" evidence="7">
    <location>
        <begin position="212"/>
        <end position="243"/>
    </location>
</feature>
<evidence type="ECO:0000256" key="5">
    <source>
        <dbReference type="ARBA" id="ARBA00022989"/>
    </source>
</evidence>
<accession>A0A6M5UAJ1</accession>
<dbReference type="Proteomes" id="UP000451354">
    <property type="component" value="Chromosome"/>
</dbReference>
<keyword evidence="6 8" id="KW-0472">Membrane</keyword>
<evidence type="ECO:0000313" key="11">
    <source>
        <dbReference type="Proteomes" id="UP000451354"/>
    </source>
</evidence>
<dbReference type="InterPro" id="IPR032816">
    <property type="entry name" value="VTT_dom"/>
</dbReference>
<reference evidence="11" key="1">
    <citation type="journal article" date="2022" name="Int. J. Syst. Evol. Microbiol.">
        <title>Cellulosimicrobium protaetiae sp. nov., isolated from the gut of the larva of Protaetia brevitarsis seulensis.</title>
        <authorList>
            <person name="Le Han H."/>
            <person name="Nguyen T.T.H."/>
            <person name="Li Z."/>
            <person name="Shin N.R."/>
            <person name="Kim S.G."/>
        </authorList>
    </citation>
    <scope>NUCLEOTIDE SEQUENCE [LARGE SCALE GENOMIC DNA]</scope>
    <source>
        <strain evidence="11">BI34</strain>
    </source>
</reference>
<keyword evidence="5 8" id="KW-1133">Transmembrane helix</keyword>
<evidence type="ECO:0000256" key="1">
    <source>
        <dbReference type="ARBA" id="ARBA00004651"/>
    </source>
</evidence>
<evidence type="ECO:0000256" key="2">
    <source>
        <dbReference type="ARBA" id="ARBA00010792"/>
    </source>
</evidence>
<evidence type="ECO:0000256" key="8">
    <source>
        <dbReference type="SAM" id="Phobius"/>
    </source>
</evidence>
<name>A0A6M5UAJ1_9MICO</name>
<organism evidence="10 11">
    <name type="scientific">Cellulosimicrobium protaetiae</name>
    <dbReference type="NCBI Taxonomy" id="2587808"/>
    <lineage>
        <taxon>Bacteria</taxon>
        <taxon>Bacillati</taxon>
        <taxon>Actinomycetota</taxon>
        <taxon>Actinomycetes</taxon>
        <taxon>Micrococcales</taxon>
        <taxon>Promicromonosporaceae</taxon>
        <taxon>Cellulosimicrobium</taxon>
    </lineage>
</organism>
<comment type="subcellular location">
    <subcellularLocation>
        <location evidence="1">Cell membrane</location>
        <topology evidence="1">Multi-pass membrane protein</topology>
    </subcellularLocation>
</comment>
<dbReference type="KEGG" id="cprt:FIC82_004345"/>
<feature type="compositionally biased region" description="Polar residues" evidence="7">
    <location>
        <begin position="231"/>
        <end position="243"/>
    </location>
</feature>
<evidence type="ECO:0000256" key="4">
    <source>
        <dbReference type="ARBA" id="ARBA00022692"/>
    </source>
</evidence>
<dbReference type="AlphaFoldDB" id="A0A6M5UAJ1"/>
<evidence type="ECO:0000256" key="3">
    <source>
        <dbReference type="ARBA" id="ARBA00022475"/>
    </source>
</evidence>
<dbReference type="PANTHER" id="PTHR42709">
    <property type="entry name" value="ALKALINE PHOSPHATASE LIKE PROTEIN"/>
    <property type="match status" value="1"/>
</dbReference>
<proteinExistence type="inferred from homology"/>
<dbReference type="RefSeq" id="WP_168731483.1">
    <property type="nucleotide sequence ID" value="NZ_CP052757.1"/>
</dbReference>
<evidence type="ECO:0000256" key="7">
    <source>
        <dbReference type="SAM" id="MobiDB-lite"/>
    </source>
</evidence>
<dbReference type="PANTHER" id="PTHR42709:SF6">
    <property type="entry name" value="UNDECAPRENYL PHOSPHATE TRANSPORTER A"/>
    <property type="match status" value="1"/>
</dbReference>
<dbReference type="InterPro" id="IPR051311">
    <property type="entry name" value="DedA_domain"/>
</dbReference>
<evidence type="ECO:0000256" key="6">
    <source>
        <dbReference type="ARBA" id="ARBA00023136"/>
    </source>
</evidence>
<dbReference type="EMBL" id="CP052757">
    <property type="protein sequence ID" value="QJW35547.1"/>
    <property type="molecule type" value="Genomic_DNA"/>
</dbReference>
<feature type="compositionally biased region" description="Low complexity" evidence="7">
    <location>
        <begin position="212"/>
        <end position="230"/>
    </location>
</feature>
<sequence length="243" mass="24808">MVAWVVELWGQVEAWLLALVDSVWALPTLFATTAGDGFFPPIPGETVIVMLAVGAQSGGGVAWGLVLLVAALGAWCGDQLAFTLGRALGTRALPALRGSRGRRAVAWATRSLDRRGASVVLGARFVPVGRTAVNVTAGAVGFSRRRFMALSAVASAAWATYSVLIGTLAAAWIGDSPLLAVVVGVVGGILLGVLVDTVVRLRASRRERTATVAAAPAPAASPTPAVVPTEQDATLASCTGRAS</sequence>
<protein>
    <submittedName>
        <fullName evidence="10">DedA family protein</fullName>
    </submittedName>
</protein>
<keyword evidence="11" id="KW-1185">Reference proteome</keyword>
<gene>
    <name evidence="10" type="ORF">FIC82_004345</name>
</gene>
<evidence type="ECO:0000259" key="9">
    <source>
        <dbReference type="Pfam" id="PF09335"/>
    </source>
</evidence>
<keyword evidence="4 8" id="KW-0812">Transmembrane</keyword>
<dbReference type="Pfam" id="PF09335">
    <property type="entry name" value="VTT_dom"/>
    <property type="match status" value="1"/>
</dbReference>
<feature type="domain" description="VTT" evidence="9">
    <location>
        <begin position="46"/>
        <end position="167"/>
    </location>
</feature>
<feature type="transmembrane region" description="Helical" evidence="8">
    <location>
        <begin position="47"/>
        <end position="76"/>
    </location>
</feature>
<keyword evidence="3" id="KW-1003">Cell membrane</keyword>